<keyword evidence="4 9" id="KW-0479">Metal-binding</keyword>
<dbReference type="PANTHER" id="PTHR10766">
    <property type="entry name" value="TRANSMEMBRANE 9 SUPERFAMILY PROTEIN"/>
    <property type="match status" value="1"/>
</dbReference>
<feature type="transmembrane region" description="Helical" evidence="10">
    <location>
        <begin position="284"/>
        <end position="313"/>
    </location>
</feature>
<evidence type="ECO:0000259" key="11">
    <source>
        <dbReference type="PROSITE" id="PS50023"/>
    </source>
</evidence>
<evidence type="ECO:0000256" key="3">
    <source>
        <dbReference type="ARBA" id="ARBA00022692"/>
    </source>
</evidence>
<dbReference type="InterPro" id="IPR001781">
    <property type="entry name" value="Znf_LIM"/>
</dbReference>
<keyword evidence="13" id="KW-1185">Reference proteome</keyword>
<comment type="similarity">
    <text evidence="2 10">Belongs to the nonaspanin (TM9SF) (TC 9.A.2) family.</text>
</comment>
<keyword evidence="9" id="KW-0440">LIM domain</keyword>
<keyword evidence="5 10" id="KW-0732">Signal</keyword>
<evidence type="ECO:0000256" key="10">
    <source>
        <dbReference type="RuleBase" id="RU363079"/>
    </source>
</evidence>
<feature type="transmembrane region" description="Helical" evidence="10">
    <location>
        <begin position="220"/>
        <end position="241"/>
    </location>
</feature>
<keyword evidence="7 10" id="KW-1133">Transmembrane helix</keyword>
<proteinExistence type="inferred from homology"/>
<dbReference type="PROSITE" id="PS00478">
    <property type="entry name" value="LIM_DOMAIN_1"/>
    <property type="match status" value="2"/>
</dbReference>
<evidence type="ECO:0000313" key="13">
    <source>
        <dbReference type="Proteomes" id="UP001150062"/>
    </source>
</evidence>
<dbReference type="SMART" id="SM00132">
    <property type="entry name" value="LIM"/>
    <property type="match status" value="3"/>
</dbReference>
<evidence type="ECO:0000256" key="2">
    <source>
        <dbReference type="ARBA" id="ARBA00005227"/>
    </source>
</evidence>
<evidence type="ECO:0000256" key="6">
    <source>
        <dbReference type="ARBA" id="ARBA00022833"/>
    </source>
</evidence>
<organism evidence="12 13">
    <name type="scientific">Anaeramoeba flamelloides</name>
    <dbReference type="NCBI Taxonomy" id="1746091"/>
    <lineage>
        <taxon>Eukaryota</taxon>
        <taxon>Metamonada</taxon>
        <taxon>Anaeramoebidae</taxon>
        <taxon>Anaeramoeba</taxon>
    </lineage>
</organism>
<evidence type="ECO:0000256" key="9">
    <source>
        <dbReference type="PROSITE-ProRule" id="PRU00125"/>
    </source>
</evidence>
<feature type="transmembrane region" description="Helical" evidence="10">
    <location>
        <begin position="393"/>
        <end position="412"/>
    </location>
</feature>
<evidence type="ECO:0000256" key="1">
    <source>
        <dbReference type="ARBA" id="ARBA00004141"/>
    </source>
</evidence>
<comment type="caution">
    <text evidence="10">Lacks conserved residue(s) required for the propagation of feature annotation.</text>
</comment>
<dbReference type="SUPFAM" id="SSF103473">
    <property type="entry name" value="MFS general substrate transporter"/>
    <property type="match status" value="1"/>
</dbReference>
<feature type="domain" description="LIM zinc-binding" evidence="11">
    <location>
        <begin position="468"/>
        <end position="530"/>
    </location>
</feature>
<gene>
    <name evidence="12" type="ORF">M0813_01684</name>
</gene>
<evidence type="ECO:0000256" key="7">
    <source>
        <dbReference type="ARBA" id="ARBA00022989"/>
    </source>
</evidence>
<name>A0ABQ8YX14_9EUKA</name>
<evidence type="ECO:0000256" key="8">
    <source>
        <dbReference type="ARBA" id="ARBA00023136"/>
    </source>
</evidence>
<dbReference type="PROSITE" id="PS50023">
    <property type="entry name" value="LIM_DOMAIN_2"/>
    <property type="match status" value="3"/>
</dbReference>
<feature type="domain" description="LIM zinc-binding" evidence="11">
    <location>
        <begin position="542"/>
        <end position="600"/>
    </location>
</feature>
<feature type="chain" id="PRO_5044970429" description="Transmembrane 9 superfamily member" evidence="10">
    <location>
        <begin position="24"/>
        <end position="658"/>
    </location>
</feature>
<evidence type="ECO:0000313" key="12">
    <source>
        <dbReference type="EMBL" id="KAJ6249086.1"/>
    </source>
</evidence>
<keyword evidence="6 9" id="KW-0862">Zinc</keyword>
<dbReference type="Gene3D" id="2.10.110.10">
    <property type="entry name" value="Cysteine Rich Protein"/>
    <property type="match status" value="3"/>
</dbReference>
<dbReference type="Pfam" id="PF02990">
    <property type="entry name" value="EMP70"/>
    <property type="match status" value="1"/>
</dbReference>
<dbReference type="SUPFAM" id="SSF57716">
    <property type="entry name" value="Glucocorticoid receptor-like (DNA-binding domain)"/>
    <property type="match status" value="2"/>
</dbReference>
<feature type="transmembrane region" description="Helical" evidence="10">
    <location>
        <begin position="351"/>
        <end position="373"/>
    </location>
</feature>
<dbReference type="Proteomes" id="UP001150062">
    <property type="component" value="Unassembled WGS sequence"/>
</dbReference>
<reference evidence="12" key="1">
    <citation type="submission" date="2022-08" db="EMBL/GenBank/DDBJ databases">
        <title>Novel sulfate-reducing endosymbionts in the free-living metamonad Anaeramoeba.</title>
        <authorList>
            <person name="Jerlstrom-Hultqvist J."/>
            <person name="Cepicka I."/>
            <person name="Gallot-Lavallee L."/>
            <person name="Salas-Leiva D."/>
            <person name="Curtis B.A."/>
            <person name="Zahonova K."/>
            <person name="Pipaliya S."/>
            <person name="Dacks J."/>
            <person name="Roger A.J."/>
        </authorList>
    </citation>
    <scope>NUCLEOTIDE SEQUENCE</scope>
    <source>
        <strain evidence="12">Schooner1</strain>
    </source>
</reference>
<accession>A0ABQ8YX14</accession>
<sequence length="658" mass="75812">MGFNDRSFLLFLFFLNFVLVVKSDQISYIENESVPVIATKIYPLNNPSEAYDFYTLPFPKQELNEKSPEETMRNHFEGERWKETSHQIFFKKPTPTWEWGTVDLTPENLQAFKKAIERGYVIEFEIDGLPFLVPVGNINHETGVTHIYTHHTFKLLYNQDSIIGANITLDQTKIFQIREEEMENVKLKFTYLVKWKETDIKYQDRMSLYKGYVVHDKIRWISITSGFILVLCFVASVIGIINKVLQNDYKKYQTDQMDYLLEYQEEVGWKSLHSDVFRFPKKSFLLSCFLGVGTQLIGIAFFLVLFLVLGLYVPHSEGHLYVLALVFYAFTSTISGYYSSKYYKFFNGEKWAWNIIITMILFAIPLFVIWVFINSVASAYQSISAIPLSTSVAFFSVWSFIGLPLAFIGSLVGRRFSDNFQVPCRTQKSILMSENQTHICVECNSKIVGQVITFKANSYDEECFNKKYICCVCQKPLIGEKIITIENEKMYHPNCFKCEGCKKLVNTEEGYAEIGSKIYCKDCGSKLNQQEEQKSSSLTNDKICDICGKKITGSVLKALDCMFHSDCFRCKKCNKTFDLLNFQLEDGFPYHQECHASEFGKKCAHCGKLITGNYINALGKEWHNNCFVCGGCQKPITGPFFDKQGKPYCEQCGKTNKK</sequence>
<dbReference type="PANTHER" id="PTHR10766:SF177">
    <property type="entry name" value="TRANSMEMBRANE 9 SUPERFAMILY MEMBER 1"/>
    <property type="match status" value="1"/>
</dbReference>
<feature type="domain" description="LIM zinc-binding" evidence="11">
    <location>
        <begin position="601"/>
        <end position="658"/>
    </location>
</feature>
<protein>
    <recommendedName>
        <fullName evidence="10">Transmembrane 9 superfamily member</fullName>
    </recommendedName>
</protein>
<evidence type="ECO:0000256" key="5">
    <source>
        <dbReference type="ARBA" id="ARBA00022729"/>
    </source>
</evidence>
<feature type="signal peptide" evidence="10">
    <location>
        <begin position="1"/>
        <end position="23"/>
    </location>
</feature>
<keyword evidence="3 10" id="KW-0812">Transmembrane</keyword>
<dbReference type="CDD" id="cd08368">
    <property type="entry name" value="LIM"/>
    <property type="match status" value="2"/>
</dbReference>
<comment type="caution">
    <text evidence="12">The sequence shown here is derived from an EMBL/GenBank/DDBJ whole genome shotgun (WGS) entry which is preliminary data.</text>
</comment>
<dbReference type="InterPro" id="IPR036259">
    <property type="entry name" value="MFS_trans_sf"/>
</dbReference>
<feature type="transmembrane region" description="Helical" evidence="10">
    <location>
        <begin position="319"/>
        <end position="339"/>
    </location>
</feature>
<comment type="subcellular location">
    <subcellularLocation>
        <location evidence="1">Membrane</location>
        <topology evidence="1">Multi-pass membrane protein</topology>
    </subcellularLocation>
</comment>
<dbReference type="EMBL" id="JAOAOG010000102">
    <property type="protein sequence ID" value="KAJ6249086.1"/>
    <property type="molecule type" value="Genomic_DNA"/>
</dbReference>
<keyword evidence="8 10" id="KW-0472">Membrane</keyword>
<dbReference type="Pfam" id="PF00412">
    <property type="entry name" value="LIM"/>
    <property type="match status" value="3"/>
</dbReference>
<evidence type="ECO:0000256" key="4">
    <source>
        <dbReference type="ARBA" id="ARBA00022723"/>
    </source>
</evidence>
<dbReference type="InterPro" id="IPR004240">
    <property type="entry name" value="EMP70"/>
</dbReference>